<feature type="transmembrane region" description="Helical" evidence="7">
    <location>
        <begin position="294"/>
        <end position="311"/>
    </location>
</feature>
<comment type="subcellular location">
    <subcellularLocation>
        <location evidence="1">Membrane</location>
        <topology evidence="1">Multi-pass membrane protein</topology>
    </subcellularLocation>
</comment>
<feature type="transmembrane region" description="Helical" evidence="7">
    <location>
        <begin position="208"/>
        <end position="226"/>
    </location>
</feature>
<evidence type="ECO:0000313" key="9">
    <source>
        <dbReference type="EMBL" id="GAA1239944.1"/>
    </source>
</evidence>
<dbReference type="EMBL" id="BAAALN010000006">
    <property type="protein sequence ID" value="GAA1239944.1"/>
    <property type="molecule type" value="Genomic_DNA"/>
</dbReference>
<evidence type="ECO:0000256" key="5">
    <source>
        <dbReference type="ARBA" id="ARBA00023136"/>
    </source>
</evidence>
<feature type="transmembrane region" description="Helical" evidence="7">
    <location>
        <begin position="264"/>
        <end position="288"/>
    </location>
</feature>
<evidence type="ECO:0000256" key="2">
    <source>
        <dbReference type="ARBA" id="ARBA00007362"/>
    </source>
</evidence>
<dbReference type="InterPro" id="IPR037185">
    <property type="entry name" value="EmrE-like"/>
</dbReference>
<proteinExistence type="inferred from homology"/>
<sequence length="339" mass="34376">MDVVTDTATPAAVRPSTPDTPAAPGTATPPGLLDRLDARLVAVAGALTIGTTPLFVALAGASSATVTFFRCLLAVPLLLLLGLRAGVRWRFHRRHVLAGLFLGLDMVLWSESIQAVGAGVATVMVNIQVVLVPLACLVLFRERVRTAFWATVPLALGGVALAAGIGDAHAFGDAPVYGAVTGLLAGVAYAGYLLVLRRTDQPGSQVTMLTTVNLAGAAVALAAGLGTGTLDLAPSVSSFGWIAVLAVTGQILGWLLVGSAIRRLPGALGATILLIQPVAAIALGVVFLGETPSLLQLLGCGLVVAAVAAVARTTSPPVTRSRTACASPAVDGPVRRVRD</sequence>
<dbReference type="InterPro" id="IPR000620">
    <property type="entry name" value="EamA_dom"/>
</dbReference>
<feature type="transmembrane region" description="Helical" evidence="7">
    <location>
        <begin position="40"/>
        <end position="61"/>
    </location>
</feature>
<evidence type="ECO:0000256" key="4">
    <source>
        <dbReference type="ARBA" id="ARBA00022989"/>
    </source>
</evidence>
<feature type="transmembrane region" description="Helical" evidence="7">
    <location>
        <begin position="147"/>
        <end position="165"/>
    </location>
</feature>
<feature type="transmembrane region" description="Helical" evidence="7">
    <location>
        <begin position="238"/>
        <end position="257"/>
    </location>
</feature>
<keyword evidence="3 7" id="KW-0812">Transmembrane</keyword>
<feature type="transmembrane region" description="Helical" evidence="7">
    <location>
        <begin position="67"/>
        <end position="87"/>
    </location>
</feature>
<organism evidence="9 10">
    <name type="scientific">Prauserella halophila</name>
    <dbReference type="NCBI Taxonomy" id="185641"/>
    <lineage>
        <taxon>Bacteria</taxon>
        <taxon>Bacillati</taxon>
        <taxon>Actinomycetota</taxon>
        <taxon>Actinomycetes</taxon>
        <taxon>Pseudonocardiales</taxon>
        <taxon>Pseudonocardiaceae</taxon>
        <taxon>Prauserella</taxon>
    </lineage>
</organism>
<feature type="domain" description="EamA" evidence="8">
    <location>
        <begin position="40"/>
        <end position="162"/>
    </location>
</feature>
<keyword evidence="5 7" id="KW-0472">Membrane</keyword>
<evidence type="ECO:0000256" key="7">
    <source>
        <dbReference type="SAM" id="Phobius"/>
    </source>
</evidence>
<evidence type="ECO:0000256" key="3">
    <source>
        <dbReference type="ARBA" id="ARBA00022692"/>
    </source>
</evidence>
<keyword evidence="4 7" id="KW-1133">Transmembrane helix</keyword>
<dbReference type="PANTHER" id="PTHR32322:SF2">
    <property type="entry name" value="EAMA DOMAIN-CONTAINING PROTEIN"/>
    <property type="match status" value="1"/>
</dbReference>
<name>A0ABN1W863_9PSEU</name>
<feature type="compositionally biased region" description="Low complexity" evidence="6">
    <location>
        <begin position="15"/>
        <end position="28"/>
    </location>
</feature>
<protein>
    <submittedName>
        <fullName evidence="9">DMT family transporter</fullName>
    </submittedName>
</protein>
<dbReference type="SUPFAM" id="SSF103481">
    <property type="entry name" value="Multidrug resistance efflux transporter EmrE"/>
    <property type="match status" value="2"/>
</dbReference>
<comment type="caution">
    <text evidence="9">The sequence shown here is derived from an EMBL/GenBank/DDBJ whole genome shotgun (WGS) entry which is preliminary data.</text>
</comment>
<comment type="similarity">
    <text evidence="2">Belongs to the EamA transporter family.</text>
</comment>
<dbReference type="InterPro" id="IPR050638">
    <property type="entry name" value="AA-Vitamin_Transporters"/>
</dbReference>
<feature type="region of interest" description="Disordered" evidence="6">
    <location>
        <begin position="1"/>
        <end position="28"/>
    </location>
</feature>
<evidence type="ECO:0000259" key="8">
    <source>
        <dbReference type="Pfam" id="PF00892"/>
    </source>
</evidence>
<evidence type="ECO:0000313" key="10">
    <source>
        <dbReference type="Proteomes" id="UP001500653"/>
    </source>
</evidence>
<gene>
    <name evidence="9" type="ORF">GCM10009676_25900</name>
</gene>
<feature type="transmembrane region" description="Helical" evidence="7">
    <location>
        <begin position="177"/>
        <end position="196"/>
    </location>
</feature>
<feature type="transmembrane region" description="Helical" evidence="7">
    <location>
        <begin position="116"/>
        <end position="140"/>
    </location>
</feature>
<dbReference type="PANTHER" id="PTHR32322">
    <property type="entry name" value="INNER MEMBRANE TRANSPORTER"/>
    <property type="match status" value="1"/>
</dbReference>
<accession>A0ABN1W863</accession>
<feature type="transmembrane region" description="Helical" evidence="7">
    <location>
        <begin position="94"/>
        <end position="110"/>
    </location>
</feature>
<evidence type="ECO:0000256" key="6">
    <source>
        <dbReference type="SAM" id="MobiDB-lite"/>
    </source>
</evidence>
<reference evidence="9 10" key="1">
    <citation type="journal article" date="2019" name="Int. J. Syst. Evol. Microbiol.">
        <title>The Global Catalogue of Microorganisms (GCM) 10K type strain sequencing project: providing services to taxonomists for standard genome sequencing and annotation.</title>
        <authorList>
            <consortium name="The Broad Institute Genomics Platform"/>
            <consortium name="The Broad Institute Genome Sequencing Center for Infectious Disease"/>
            <person name="Wu L."/>
            <person name="Ma J."/>
        </authorList>
    </citation>
    <scope>NUCLEOTIDE SEQUENCE [LARGE SCALE GENOMIC DNA]</scope>
    <source>
        <strain evidence="9 10">JCM 13023</strain>
    </source>
</reference>
<dbReference type="Pfam" id="PF00892">
    <property type="entry name" value="EamA"/>
    <property type="match status" value="2"/>
</dbReference>
<evidence type="ECO:0000256" key="1">
    <source>
        <dbReference type="ARBA" id="ARBA00004141"/>
    </source>
</evidence>
<keyword evidence="10" id="KW-1185">Reference proteome</keyword>
<feature type="domain" description="EamA" evidence="8">
    <location>
        <begin position="178"/>
        <end position="310"/>
    </location>
</feature>
<dbReference type="Proteomes" id="UP001500653">
    <property type="component" value="Unassembled WGS sequence"/>
</dbReference>